<reference evidence="7" key="1">
    <citation type="submission" date="2021-02" db="EMBL/GenBank/DDBJ databases">
        <authorList>
            <person name="Nowell W R."/>
        </authorList>
    </citation>
    <scope>NUCLEOTIDE SEQUENCE</scope>
</reference>
<dbReference type="GO" id="GO:0003743">
    <property type="term" value="F:translation initiation factor activity"/>
    <property type="evidence" value="ECO:0007669"/>
    <property type="project" value="UniProtKB-KW"/>
</dbReference>
<evidence type="ECO:0000313" key="8">
    <source>
        <dbReference type="Proteomes" id="UP000663868"/>
    </source>
</evidence>
<proteinExistence type="predicted"/>
<keyword evidence="2" id="KW-0396">Initiation factor</keyword>
<gene>
    <name evidence="7" type="ORF">KXQ929_LOCUS50560</name>
</gene>
<dbReference type="InterPro" id="IPR011400">
    <property type="entry name" value="EIF3B"/>
</dbReference>
<accession>A0A820NR86</accession>
<dbReference type="AlphaFoldDB" id="A0A820NR86"/>
<evidence type="ECO:0000256" key="2">
    <source>
        <dbReference type="ARBA" id="ARBA00022540"/>
    </source>
</evidence>
<dbReference type="SUPFAM" id="SSF82171">
    <property type="entry name" value="DPP6 N-terminal domain-like"/>
    <property type="match status" value="1"/>
</dbReference>
<dbReference type="Pfam" id="PF08662">
    <property type="entry name" value="eIF2A"/>
    <property type="match status" value="1"/>
</dbReference>
<keyword evidence="1" id="KW-0963">Cytoplasm</keyword>
<keyword evidence="3" id="KW-0853">WD repeat</keyword>
<dbReference type="GO" id="GO:0005852">
    <property type="term" value="C:eukaryotic translation initiation factor 3 complex"/>
    <property type="evidence" value="ECO:0007669"/>
    <property type="project" value="InterPro"/>
</dbReference>
<evidence type="ECO:0000256" key="4">
    <source>
        <dbReference type="ARBA" id="ARBA00022884"/>
    </source>
</evidence>
<evidence type="ECO:0000313" key="7">
    <source>
        <dbReference type="EMBL" id="CAF4392770.1"/>
    </source>
</evidence>
<evidence type="ECO:0000256" key="5">
    <source>
        <dbReference type="ARBA" id="ARBA00022917"/>
    </source>
</evidence>
<protein>
    <recommendedName>
        <fullName evidence="6">Translation initiation factor beta propellor-like domain-containing protein</fullName>
    </recommendedName>
</protein>
<keyword evidence="5" id="KW-0648">Protein biosynthesis</keyword>
<dbReference type="PANTHER" id="PTHR14068:SF0">
    <property type="entry name" value="EUKARYOTIC TRANSLATION INITIATION FACTOR 3 SUBUNIT B"/>
    <property type="match status" value="1"/>
</dbReference>
<dbReference type="Proteomes" id="UP000663868">
    <property type="component" value="Unassembled WGS sequence"/>
</dbReference>
<dbReference type="PANTHER" id="PTHR14068">
    <property type="entry name" value="EUKARYOTIC TRANSLATION INITIATION FACTOR 3 EIF3 -RELATED"/>
    <property type="match status" value="1"/>
</dbReference>
<dbReference type="InterPro" id="IPR013979">
    <property type="entry name" value="TIF_beta_prop-like"/>
</dbReference>
<comment type="caution">
    <text evidence="7">The sequence shown here is derived from an EMBL/GenBank/DDBJ whole genome shotgun (WGS) entry which is preliminary data.</text>
</comment>
<sequence length="135" mass="15345">TLFNVIDCRLSWQKRGDYLVVKVDRYTKKSGEKNNPKYSGLIYNFEIFHMREKNVPLDTLEVKEIIQSFAIEPAGHKLVVITGENLRTNVTFYKMGQGQKSGKIETLKVMPLAVTTAIWAPNGQYVVLAAMKTGY</sequence>
<dbReference type="GO" id="GO:0003723">
    <property type="term" value="F:RNA binding"/>
    <property type="evidence" value="ECO:0007669"/>
    <property type="project" value="UniProtKB-KW"/>
</dbReference>
<dbReference type="EMBL" id="CAJOBB010023396">
    <property type="protein sequence ID" value="CAF4392770.1"/>
    <property type="molecule type" value="Genomic_DNA"/>
</dbReference>
<feature type="domain" description="Translation initiation factor beta propellor-like" evidence="6">
    <location>
        <begin position="1"/>
        <end position="132"/>
    </location>
</feature>
<evidence type="ECO:0000256" key="1">
    <source>
        <dbReference type="ARBA" id="ARBA00022490"/>
    </source>
</evidence>
<name>A0A820NR86_9BILA</name>
<evidence type="ECO:0000259" key="6">
    <source>
        <dbReference type="Pfam" id="PF08662"/>
    </source>
</evidence>
<dbReference type="GO" id="GO:0031369">
    <property type="term" value="F:translation initiation factor binding"/>
    <property type="evidence" value="ECO:0007669"/>
    <property type="project" value="InterPro"/>
</dbReference>
<organism evidence="7 8">
    <name type="scientific">Adineta steineri</name>
    <dbReference type="NCBI Taxonomy" id="433720"/>
    <lineage>
        <taxon>Eukaryota</taxon>
        <taxon>Metazoa</taxon>
        <taxon>Spiralia</taxon>
        <taxon>Gnathifera</taxon>
        <taxon>Rotifera</taxon>
        <taxon>Eurotatoria</taxon>
        <taxon>Bdelloidea</taxon>
        <taxon>Adinetida</taxon>
        <taxon>Adinetidae</taxon>
        <taxon>Adineta</taxon>
    </lineage>
</organism>
<feature type="non-terminal residue" evidence="7">
    <location>
        <position position="135"/>
    </location>
</feature>
<keyword evidence="4" id="KW-0694">RNA-binding</keyword>
<feature type="non-terminal residue" evidence="7">
    <location>
        <position position="1"/>
    </location>
</feature>
<evidence type="ECO:0000256" key="3">
    <source>
        <dbReference type="ARBA" id="ARBA00022574"/>
    </source>
</evidence>